<evidence type="ECO:0000256" key="1">
    <source>
        <dbReference type="SAM" id="SignalP"/>
    </source>
</evidence>
<dbReference type="EMBL" id="JBHRTS010000002">
    <property type="protein sequence ID" value="MFC3193522.1"/>
    <property type="molecule type" value="Genomic_DNA"/>
</dbReference>
<feature type="chain" id="PRO_5045416286" evidence="1">
    <location>
        <begin position="28"/>
        <end position="430"/>
    </location>
</feature>
<feature type="signal peptide" evidence="1">
    <location>
        <begin position="1"/>
        <end position="27"/>
    </location>
</feature>
<protein>
    <submittedName>
        <fullName evidence="2">DUF1501 domain-containing protein</fullName>
    </submittedName>
</protein>
<dbReference type="Pfam" id="PF07394">
    <property type="entry name" value="DUF1501"/>
    <property type="match status" value="1"/>
</dbReference>
<dbReference type="PANTHER" id="PTHR43737:SF1">
    <property type="entry name" value="DUF1501 DOMAIN-CONTAINING PROTEIN"/>
    <property type="match status" value="1"/>
</dbReference>
<organism evidence="2 3">
    <name type="scientific">Marinicella sediminis</name>
    <dbReference type="NCBI Taxonomy" id="1792834"/>
    <lineage>
        <taxon>Bacteria</taxon>
        <taxon>Pseudomonadati</taxon>
        <taxon>Pseudomonadota</taxon>
        <taxon>Gammaproteobacteria</taxon>
        <taxon>Lysobacterales</taxon>
        <taxon>Marinicellaceae</taxon>
        <taxon>Marinicella</taxon>
    </lineage>
</organism>
<dbReference type="PROSITE" id="PS51318">
    <property type="entry name" value="TAT"/>
    <property type="match status" value="1"/>
</dbReference>
<dbReference type="Proteomes" id="UP001595533">
    <property type="component" value="Unassembled WGS sequence"/>
</dbReference>
<dbReference type="PANTHER" id="PTHR43737">
    <property type="entry name" value="BLL7424 PROTEIN"/>
    <property type="match status" value="1"/>
</dbReference>
<evidence type="ECO:0000313" key="3">
    <source>
        <dbReference type="Proteomes" id="UP001595533"/>
    </source>
</evidence>
<keyword evidence="3" id="KW-1185">Reference proteome</keyword>
<gene>
    <name evidence="2" type="ORF">ACFODZ_04595</name>
</gene>
<sequence>MTNMKRRTFLQSAALLSAFSGVKVARAGGSAPSSQPIIIDLFMRGGMDGLNVVPPWSGPDRTVYEQIRPNIQVPLPGANITNPVLDIGEVFGFHPAASGLRDLYLSGDLAIIHGTGLPQNNVTRSHFDAMKLVELGTPTSLSTVDGWLTRHLNSTPQITGNEVIPVLVSAGSNPISLQSYYNALTVDQVSGYHPNSGQFEAQHAASIADMYAGNSALDLSVSGAMDTLAIINELDLDNYTPAGGVTYPDTSFGDQLSLIAQLIRADLNINVATADLGGWDTHNGQGDGGGGFFFNKVTDMSDCVAAMYNDLKAAGLADQVTVVIHSEFGRRARQNGEGGSGTDHGSGNIMLVLGGRVNGGQSYGNFAGLSNDDLFDGEDVSPEIDYRQVYSTIVKEVLGNPNLDQVFPGYNNHVSMDFVPSDMIFRGGFD</sequence>
<dbReference type="InterPro" id="IPR006311">
    <property type="entry name" value="TAT_signal"/>
</dbReference>
<name>A0ABV7J8V9_9GAMM</name>
<accession>A0ABV7J8V9</accession>
<dbReference type="SUPFAM" id="SSF53649">
    <property type="entry name" value="Alkaline phosphatase-like"/>
    <property type="match status" value="1"/>
</dbReference>
<comment type="caution">
    <text evidence="2">The sequence shown here is derived from an EMBL/GenBank/DDBJ whole genome shotgun (WGS) entry which is preliminary data.</text>
</comment>
<evidence type="ECO:0000313" key="2">
    <source>
        <dbReference type="EMBL" id="MFC3193522.1"/>
    </source>
</evidence>
<keyword evidence="1" id="KW-0732">Signal</keyword>
<dbReference type="InterPro" id="IPR017850">
    <property type="entry name" value="Alkaline_phosphatase_core_sf"/>
</dbReference>
<dbReference type="InterPro" id="IPR010869">
    <property type="entry name" value="DUF1501"/>
</dbReference>
<dbReference type="RefSeq" id="WP_077410355.1">
    <property type="nucleotide sequence ID" value="NZ_JBHRTS010000002.1"/>
</dbReference>
<reference evidence="3" key="1">
    <citation type="journal article" date="2019" name="Int. J. Syst. Evol. Microbiol.">
        <title>The Global Catalogue of Microorganisms (GCM) 10K type strain sequencing project: providing services to taxonomists for standard genome sequencing and annotation.</title>
        <authorList>
            <consortium name="The Broad Institute Genomics Platform"/>
            <consortium name="The Broad Institute Genome Sequencing Center for Infectious Disease"/>
            <person name="Wu L."/>
            <person name="Ma J."/>
        </authorList>
    </citation>
    <scope>NUCLEOTIDE SEQUENCE [LARGE SCALE GENOMIC DNA]</scope>
    <source>
        <strain evidence="3">KCTC 42953</strain>
    </source>
</reference>
<proteinExistence type="predicted"/>